<dbReference type="Proteomes" id="UP000515291">
    <property type="component" value="Chromosome"/>
</dbReference>
<dbReference type="AlphaFoldDB" id="A0A7G6TZK2"/>
<sequence length="82" mass="9324">MKINGGAAQKLTVNNEKSRKIRAYCSFLRRLVPLLDSCEQPVLSEIIRYRMMCCLDTVAPLERGERWIAEHGSPFSARVSPD</sequence>
<organism evidence="1 2">
    <name type="scientific">Tardiphaga robiniae</name>
    <dbReference type="NCBI Taxonomy" id="943830"/>
    <lineage>
        <taxon>Bacteria</taxon>
        <taxon>Pseudomonadati</taxon>
        <taxon>Pseudomonadota</taxon>
        <taxon>Alphaproteobacteria</taxon>
        <taxon>Hyphomicrobiales</taxon>
        <taxon>Nitrobacteraceae</taxon>
        <taxon>Tardiphaga</taxon>
    </lineage>
</organism>
<evidence type="ECO:0000313" key="1">
    <source>
        <dbReference type="EMBL" id="QND72184.1"/>
    </source>
</evidence>
<evidence type="ECO:0000313" key="2">
    <source>
        <dbReference type="Proteomes" id="UP000515291"/>
    </source>
</evidence>
<proteinExistence type="predicted"/>
<accession>A0A7G6TZK2</accession>
<dbReference type="EMBL" id="CP050292">
    <property type="protein sequence ID" value="QND72184.1"/>
    <property type="molecule type" value="Genomic_DNA"/>
</dbReference>
<protein>
    <submittedName>
        <fullName evidence="1">Uncharacterized protein</fullName>
    </submittedName>
</protein>
<gene>
    <name evidence="1" type="ORF">HB776_13845</name>
</gene>
<dbReference type="RefSeq" id="WP_184518563.1">
    <property type="nucleotide sequence ID" value="NZ_CP050292.1"/>
</dbReference>
<dbReference type="KEGG" id="trb:HB776_13845"/>
<reference evidence="2" key="1">
    <citation type="journal article" date="2020" name="Mol. Plant Microbe">
        <title>Rhizobial microsymbionts of the narrowly endemic Oxytropis species growing in Kamchatka are characterized by significant genetic diversity and possess a set of genes that are associated with T3SS and T6SS secretion systems and can affect the development of symbiosis.</title>
        <authorList>
            <person name="Safronova V."/>
            <person name="Guro P."/>
            <person name="Sazanova A."/>
            <person name="Kuznetsova I."/>
            <person name="Belimov A."/>
            <person name="Yakubov V."/>
            <person name="Chirak E."/>
            <person name="Afonin A."/>
            <person name="Gogolev Y."/>
            <person name="Andronov E."/>
            <person name="Tikhonovich I."/>
        </authorList>
    </citation>
    <scope>NUCLEOTIDE SEQUENCE [LARGE SCALE GENOMIC DNA]</scope>
    <source>
        <strain evidence="2">581</strain>
    </source>
</reference>
<name>A0A7G6TZK2_9BRAD</name>